<dbReference type="PRINTS" id="PR00868">
    <property type="entry name" value="DNAPOLI"/>
</dbReference>
<dbReference type="Pfam" id="PF00476">
    <property type="entry name" value="DNA_pol_A"/>
    <property type="match status" value="1"/>
</dbReference>
<feature type="domain" description="DNA-directed DNA polymerase family A palm" evidence="9">
    <location>
        <begin position="2"/>
        <end position="199"/>
    </location>
</feature>
<comment type="similarity">
    <text evidence="1">Belongs to the DNA polymerase type-A family.</text>
</comment>
<dbReference type="Proteomes" id="UP000287033">
    <property type="component" value="Unassembled WGS sequence"/>
</dbReference>
<dbReference type="STRING" id="137246.A0A401RU57"/>
<name>A0A401RU57_CHIPU</name>
<dbReference type="GO" id="GO:0006302">
    <property type="term" value="P:double-strand break repair"/>
    <property type="evidence" value="ECO:0007669"/>
    <property type="project" value="TreeGrafter"/>
</dbReference>
<keyword evidence="7" id="KW-0238">DNA-binding</keyword>
<dbReference type="PANTHER" id="PTHR10133">
    <property type="entry name" value="DNA POLYMERASE I"/>
    <property type="match status" value="1"/>
</dbReference>
<evidence type="ECO:0000259" key="9">
    <source>
        <dbReference type="SMART" id="SM00482"/>
    </source>
</evidence>
<dbReference type="FunFam" id="1.10.150.20:FF:000002">
    <property type="entry name" value="DNA polymerase I"/>
    <property type="match status" value="1"/>
</dbReference>
<reference evidence="10 11" key="1">
    <citation type="journal article" date="2018" name="Nat. Ecol. Evol.">
        <title>Shark genomes provide insights into elasmobranch evolution and the origin of vertebrates.</title>
        <authorList>
            <person name="Hara Y"/>
            <person name="Yamaguchi K"/>
            <person name="Onimaru K"/>
            <person name="Kadota M"/>
            <person name="Koyanagi M"/>
            <person name="Keeley SD"/>
            <person name="Tatsumi K"/>
            <person name="Tanaka K"/>
            <person name="Motone F"/>
            <person name="Kageyama Y"/>
            <person name="Nozu R"/>
            <person name="Adachi N"/>
            <person name="Nishimura O"/>
            <person name="Nakagawa R"/>
            <person name="Tanegashima C"/>
            <person name="Kiyatake I"/>
            <person name="Matsumoto R"/>
            <person name="Murakumo K"/>
            <person name="Nishida K"/>
            <person name="Terakita A"/>
            <person name="Kuratani S"/>
            <person name="Sato K"/>
            <person name="Hyodo S Kuraku.S."/>
        </authorList>
    </citation>
    <scope>NUCLEOTIDE SEQUENCE [LARGE SCALE GENOMIC DNA]</scope>
</reference>
<dbReference type="InterPro" id="IPR043502">
    <property type="entry name" value="DNA/RNA_pol_sf"/>
</dbReference>
<proteinExistence type="inferred from homology"/>
<evidence type="ECO:0000256" key="8">
    <source>
        <dbReference type="ARBA" id="ARBA00049244"/>
    </source>
</evidence>
<dbReference type="EC" id="2.7.7.7" evidence="2"/>
<evidence type="ECO:0000256" key="4">
    <source>
        <dbReference type="ARBA" id="ARBA00022695"/>
    </source>
</evidence>
<keyword evidence="3" id="KW-0808">Transferase</keyword>
<evidence type="ECO:0000256" key="5">
    <source>
        <dbReference type="ARBA" id="ARBA00022705"/>
    </source>
</evidence>
<evidence type="ECO:0000256" key="3">
    <source>
        <dbReference type="ARBA" id="ARBA00022679"/>
    </source>
</evidence>
<sequence length="244" mass="27408">MPFLLYMTDFSHVELRILAHFTSDPELLKLFQEPELPDVFSTLACQWKGISVDQVKSADREQAKRIVYAVVYGAGCERLSECLGISAGQASQFIESFLQKYKEVRTFTQRTIQQCHQQGYSVSLMGRKRPLPHINSYDYTSRNQAERQAVNFVVQGSAADICKMAMIKIFTCVASSSSLTARLVAQIHDELLFEVEDTQIQELAGLVKTTMESLQSMEALGVQLKVPLKVSLTHGKSWSSMKAL</sequence>
<evidence type="ECO:0000256" key="7">
    <source>
        <dbReference type="ARBA" id="ARBA00023125"/>
    </source>
</evidence>
<dbReference type="EMBL" id="BEZZ01002387">
    <property type="protein sequence ID" value="GCC21680.1"/>
    <property type="molecule type" value="Genomic_DNA"/>
</dbReference>
<keyword evidence="4" id="KW-0548">Nucleotidyltransferase</keyword>
<dbReference type="PROSITE" id="PS00447">
    <property type="entry name" value="DNA_POLYMERASE_A"/>
    <property type="match status" value="1"/>
</dbReference>
<dbReference type="SUPFAM" id="SSF56672">
    <property type="entry name" value="DNA/RNA polymerases"/>
    <property type="match status" value="1"/>
</dbReference>
<dbReference type="GO" id="GO:0006261">
    <property type="term" value="P:DNA-templated DNA replication"/>
    <property type="evidence" value="ECO:0007669"/>
    <property type="project" value="InterPro"/>
</dbReference>
<dbReference type="OMA" id="VANNMEN"/>
<dbReference type="PANTHER" id="PTHR10133:SF27">
    <property type="entry name" value="DNA POLYMERASE NU"/>
    <property type="match status" value="1"/>
</dbReference>
<dbReference type="GO" id="GO:0003887">
    <property type="term" value="F:DNA-directed DNA polymerase activity"/>
    <property type="evidence" value="ECO:0007669"/>
    <property type="project" value="UniProtKB-KW"/>
</dbReference>
<evidence type="ECO:0000313" key="10">
    <source>
        <dbReference type="EMBL" id="GCC21680.1"/>
    </source>
</evidence>
<dbReference type="GO" id="GO:0003677">
    <property type="term" value="F:DNA binding"/>
    <property type="evidence" value="ECO:0007669"/>
    <property type="project" value="UniProtKB-KW"/>
</dbReference>
<dbReference type="InterPro" id="IPR002298">
    <property type="entry name" value="DNA_polymerase_A"/>
</dbReference>
<keyword evidence="11" id="KW-1185">Reference proteome</keyword>
<evidence type="ECO:0000256" key="6">
    <source>
        <dbReference type="ARBA" id="ARBA00022932"/>
    </source>
</evidence>
<accession>A0A401RU57</accession>
<comment type="caution">
    <text evidence="10">The sequence shown here is derived from an EMBL/GenBank/DDBJ whole genome shotgun (WGS) entry which is preliminary data.</text>
</comment>
<comment type="catalytic activity">
    <reaction evidence="8">
        <text>DNA(n) + a 2'-deoxyribonucleoside 5'-triphosphate = DNA(n+1) + diphosphate</text>
        <dbReference type="Rhea" id="RHEA:22508"/>
        <dbReference type="Rhea" id="RHEA-COMP:17339"/>
        <dbReference type="Rhea" id="RHEA-COMP:17340"/>
        <dbReference type="ChEBI" id="CHEBI:33019"/>
        <dbReference type="ChEBI" id="CHEBI:61560"/>
        <dbReference type="ChEBI" id="CHEBI:173112"/>
        <dbReference type="EC" id="2.7.7.7"/>
    </reaction>
</comment>
<protein>
    <recommendedName>
        <fullName evidence="2">DNA-directed DNA polymerase</fullName>
        <ecNumber evidence="2">2.7.7.7</ecNumber>
    </recommendedName>
</protein>
<organism evidence="10 11">
    <name type="scientific">Chiloscyllium punctatum</name>
    <name type="common">Brownbanded bambooshark</name>
    <name type="synonym">Hemiscyllium punctatum</name>
    <dbReference type="NCBI Taxonomy" id="137246"/>
    <lineage>
        <taxon>Eukaryota</taxon>
        <taxon>Metazoa</taxon>
        <taxon>Chordata</taxon>
        <taxon>Craniata</taxon>
        <taxon>Vertebrata</taxon>
        <taxon>Chondrichthyes</taxon>
        <taxon>Elasmobranchii</taxon>
        <taxon>Galeomorphii</taxon>
        <taxon>Galeoidea</taxon>
        <taxon>Orectolobiformes</taxon>
        <taxon>Hemiscylliidae</taxon>
        <taxon>Chiloscyllium</taxon>
    </lineage>
</organism>
<dbReference type="OrthoDB" id="275278at2759"/>
<dbReference type="InterPro" id="IPR019760">
    <property type="entry name" value="DNA-dir_DNA_pol_A_CS"/>
</dbReference>
<dbReference type="AlphaFoldDB" id="A0A401RU57"/>
<dbReference type="Gene3D" id="1.10.150.20">
    <property type="entry name" value="5' to 3' exonuclease, C-terminal subdomain"/>
    <property type="match status" value="1"/>
</dbReference>
<evidence type="ECO:0000313" key="11">
    <source>
        <dbReference type="Proteomes" id="UP000287033"/>
    </source>
</evidence>
<dbReference type="InterPro" id="IPR001098">
    <property type="entry name" value="DNA-dir_DNA_pol_A_palm_dom"/>
</dbReference>
<gene>
    <name evidence="10" type="ORF">chiPu_0020155</name>
</gene>
<keyword evidence="5" id="KW-0235">DNA replication</keyword>
<dbReference type="SMART" id="SM00482">
    <property type="entry name" value="POLAc"/>
    <property type="match status" value="1"/>
</dbReference>
<dbReference type="Gene3D" id="3.30.70.370">
    <property type="match status" value="1"/>
</dbReference>
<evidence type="ECO:0000256" key="2">
    <source>
        <dbReference type="ARBA" id="ARBA00012417"/>
    </source>
</evidence>
<evidence type="ECO:0000256" key="1">
    <source>
        <dbReference type="ARBA" id="ARBA00007705"/>
    </source>
</evidence>
<keyword evidence="6" id="KW-0239">DNA-directed DNA polymerase</keyword>